<dbReference type="Pfam" id="PF03413">
    <property type="entry name" value="PepSY"/>
    <property type="match status" value="1"/>
</dbReference>
<keyword evidence="8 13" id="KW-0378">Hydrolase</keyword>
<reference evidence="18 19" key="1">
    <citation type="submission" date="2018-06" db="EMBL/GenBank/DDBJ databases">
        <title>Thermoflavimicrobium daqus sp. nov., a thermophilic microbe isolated from Moutai-flavour Daqu.</title>
        <authorList>
            <person name="Wang X."/>
            <person name="Zhou H."/>
        </authorList>
    </citation>
    <scope>NUCLEOTIDE SEQUENCE [LARGE SCALE GENOMIC DNA]</scope>
    <source>
        <strain evidence="18 19">FBKL4.011</strain>
    </source>
</reference>
<dbReference type="EC" id="3.4.24.-" evidence="13"/>
<dbReference type="Pfam" id="PF01447">
    <property type="entry name" value="Peptidase_M4"/>
    <property type="match status" value="1"/>
</dbReference>
<dbReference type="RefSeq" id="WP_113659136.1">
    <property type="nucleotide sequence ID" value="NZ_KZ845667.1"/>
</dbReference>
<dbReference type="EMBL" id="QJKK01000005">
    <property type="protein sequence ID" value="RAL24143.1"/>
    <property type="molecule type" value="Genomic_DNA"/>
</dbReference>
<dbReference type="Gene3D" id="3.10.170.10">
    <property type="match status" value="1"/>
</dbReference>
<evidence type="ECO:0000256" key="10">
    <source>
        <dbReference type="ARBA" id="ARBA00022837"/>
    </source>
</evidence>
<dbReference type="CDD" id="cd09597">
    <property type="entry name" value="M4_TLP"/>
    <property type="match status" value="1"/>
</dbReference>
<feature type="active site" description="Proton donor" evidence="12">
    <location>
        <position position="435"/>
    </location>
</feature>
<dbReference type="GO" id="GO:0046872">
    <property type="term" value="F:metal ion binding"/>
    <property type="evidence" value="ECO:0007669"/>
    <property type="project" value="UniProtKB-UniRule"/>
</dbReference>
<comment type="similarity">
    <text evidence="3 13">Belongs to the peptidase M4 family.</text>
</comment>
<evidence type="ECO:0000256" key="13">
    <source>
        <dbReference type="RuleBase" id="RU366073"/>
    </source>
</evidence>
<organism evidence="18 19">
    <name type="scientific">Thermoflavimicrobium daqui</name>
    <dbReference type="NCBI Taxonomy" id="2137476"/>
    <lineage>
        <taxon>Bacteria</taxon>
        <taxon>Bacillati</taxon>
        <taxon>Bacillota</taxon>
        <taxon>Bacilli</taxon>
        <taxon>Bacillales</taxon>
        <taxon>Thermoactinomycetaceae</taxon>
        <taxon>Thermoflavimicrobium</taxon>
    </lineage>
</organism>
<dbReference type="Proteomes" id="UP000251213">
    <property type="component" value="Unassembled WGS sequence"/>
</dbReference>
<protein>
    <recommendedName>
        <fullName evidence="13">Neutral metalloproteinase</fullName>
        <ecNumber evidence="13">3.4.24.-</ecNumber>
    </recommendedName>
</protein>
<keyword evidence="10" id="KW-0106">Calcium</keyword>
<evidence type="ECO:0000259" key="17">
    <source>
        <dbReference type="Pfam" id="PF07504"/>
    </source>
</evidence>
<evidence type="ECO:0000313" key="19">
    <source>
        <dbReference type="Proteomes" id="UP000251213"/>
    </source>
</evidence>
<dbReference type="InterPro" id="IPR001570">
    <property type="entry name" value="Peptidase_M4_C_domain"/>
</dbReference>
<dbReference type="PRINTS" id="PR00730">
    <property type="entry name" value="THERMOLYSIN"/>
</dbReference>
<dbReference type="GO" id="GO:0004222">
    <property type="term" value="F:metalloendopeptidase activity"/>
    <property type="evidence" value="ECO:0007669"/>
    <property type="project" value="UniProtKB-UniRule"/>
</dbReference>
<feature type="domain" description="FTP" evidence="17">
    <location>
        <begin position="81"/>
        <end position="131"/>
    </location>
</feature>
<evidence type="ECO:0000256" key="9">
    <source>
        <dbReference type="ARBA" id="ARBA00022833"/>
    </source>
</evidence>
<keyword evidence="11 13" id="KW-0482">Metalloprotease</keyword>
<proteinExistence type="inferred from homology"/>
<gene>
    <name evidence="18" type="ORF">DL897_10670</name>
</gene>
<evidence type="ECO:0000256" key="5">
    <source>
        <dbReference type="ARBA" id="ARBA00022670"/>
    </source>
</evidence>
<dbReference type="PANTHER" id="PTHR33794">
    <property type="entry name" value="BACILLOLYSIN"/>
    <property type="match status" value="1"/>
</dbReference>
<dbReference type="InterPro" id="IPR025711">
    <property type="entry name" value="PepSY"/>
</dbReference>
<dbReference type="OrthoDB" id="291295at2"/>
<comment type="caution">
    <text evidence="18">The sequence shown here is derived from an EMBL/GenBank/DDBJ whole genome shotgun (WGS) entry which is preliminary data.</text>
</comment>
<dbReference type="Gene3D" id="3.10.450.490">
    <property type="match status" value="1"/>
</dbReference>
<keyword evidence="7 13" id="KW-0732">Signal</keyword>
<keyword evidence="19" id="KW-1185">Reference proteome</keyword>
<keyword evidence="6" id="KW-0479">Metal-binding</keyword>
<dbReference type="GO" id="GO:0005576">
    <property type="term" value="C:extracellular region"/>
    <property type="evidence" value="ECO:0007669"/>
    <property type="project" value="UniProtKB-SubCell"/>
</dbReference>
<sequence length="520" mass="57701">MKKRLIVHATLSFVLLGATAFTTSVSAAPKDEKIQYNAKYKTPKYIGEVWRAPKNVKNEEVVWSYFNTKKDLFKLKGDAKNQFKIKTKKKDEKGITHYRVQQTYQGIPVYGADQTVHVDKDNQVTSYFGQVISDLSTQNIPTKASIKKDKAIEVVKKDLKVDKFDGTPEANLYIYFSDNKYHLVYIVKASTLYPEPGFWHYFVDATTGQVVDKFNSAHHVTGTGRGVHGDTKTFEVSSYQGQYVLWDQTRGGGIQTYTANNGSSIPGYLVASRTTTFNDPAAVDAHYYAAKVYDYYKNVHNRNSYDGRGTSLVSTVHYGRNYMNAFWNGRQMVYGDGGSQNGYTPFSAGLDVIAHEMTHGVTSSSDASQLIYRNQSGALNEAISDIIASDVDSNDWLMGEDINYVIRDLANPTRYNQPDHMSKYVNTTQDNGGVHINSGIINKAAYLMADGGSHYNVTVQGIGRAKMAKIFHKANLDYLYSNSDFSAARSACIQAATALYGAGSQEVQTVTNAFAAVGIH</sequence>
<accession>A0A364K449</accession>
<feature type="domain" description="Peptidase M4" evidence="14">
    <location>
        <begin position="221"/>
        <end position="363"/>
    </location>
</feature>
<dbReference type="InterPro" id="IPR023612">
    <property type="entry name" value="Peptidase_M4"/>
</dbReference>
<dbReference type="PANTHER" id="PTHR33794:SF3">
    <property type="entry name" value="NEUTRAL PROTEASE B"/>
    <property type="match status" value="1"/>
</dbReference>
<dbReference type="Gene3D" id="1.10.390.10">
    <property type="entry name" value="Neutral Protease Domain 2"/>
    <property type="match status" value="1"/>
</dbReference>
<feature type="active site" evidence="12">
    <location>
        <position position="356"/>
    </location>
</feature>
<dbReference type="InterPro" id="IPR027268">
    <property type="entry name" value="Peptidase_M4/M1_CTD_sf"/>
</dbReference>
<dbReference type="GO" id="GO:0006508">
    <property type="term" value="P:proteolysis"/>
    <property type="evidence" value="ECO:0007669"/>
    <property type="project" value="UniProtKB-KW"/>
</dbReference>
<evidence type="ECO:0000259" key="14">
    <source>
        <dbReference type="Pfam" id="PF01447"/>
    </source>
</evidence>
<evidence type="ECO:0000313" key="18">
    <source>
        <dbReference type="EMBL" id="RAL24143.1"/>
    </source>
</evidence>
<evidence type="ECO:0000256" key="11">
    <source>
        <dbReference type="ARBA" id="ARBA00023049"/>
    </source>
</evidence>
<keyword evidence="5 13" id="KW-0645">Protease</keyword>
<evidence type="ECO:0000256" key="7">
    <source>
        <dbReference type="ARBA" id="ARBA00022729"/>
    </source>
</evidence>
<evidence type="ECO:0000256" key="12">
    <source>
        <dbReference type="PIRSR" id="PIRSR623612-1"/>
    </source>
</evidence>
<evidence type="ECO:0000256" key="6">
    <source>
        <dbReference type="ARBA" id="ARBA00022723"/>
    </source>
</evidence>
<feature type="domain" description="Peptidase M4 C-terminal" evidence="15">
    <location>
        <begin position="368"/>
        <end position="519"/>
    </location>
</feature>
<dbReference type="SUPFAM" id="SSF55486">
    <property type="entry name" value="Metalloproteases ('zincins'), catalytic domain"/>
    <property type="match status" value="1"/>
</dbReference>
<feature type="signal peptide" evidence="13">
    <location>
        <begin position="1"/>
        <end position="27"/>
    </location>
</feature>
<evidence type="ECO:0000256" key="4">
    <source>
        <dbReference type="ARBA" id="ARBA00022525"/>
    </source>
</evidence>
<keyword evidence="4 13" id="KW-0964">Secreted</keyword>
<evidence type="ECO:0000256" key="3">
    <source>
        <dbReference type="ARBA" id="ARBA00009388"/>
    </source>
</evidence>
<evidence type="ECO:0000259" key="15">
    <source>
        <dbReference type="Pfam" id="PF02868"/>
    </source>
</evidence>
<comment type="subcellular location">
    <subcellularLocation>
        <location evidence="2 13">Secreted</location>
    </subcellularLocation>
</comment>
<keyword evidence="9 13" id="KW-0862">Zinc</keyword>
<dbReference type="Pfam" id="PF07504">
    <property type="entry name" value="FTP"/>
    <property type="match status" value="1"/>
</dbReference>
<dbReference type="Gene3D" id="3.10.450.40">
    <property type="match status" value="1"/>
</dbReference>
<feature type="domain" description="PepSY" evidence="16">
    <location>
        <begin position="148"/>
        <end position="212"/>
    </location>
</feature>
<evidence type="ECO:0000256" key="2">
    <source>
        <dbReference type="ARBA" id="ARBA00004613"/>
    </source>
</evidence>
<comment type="function">
    <text evidence="13">Extracellular zinc metalloprotease.</text>
</comment>
<reference evidence="18 19" key="2">
    <citation type="submission" date="2018-06" db="EMBL/GenBank/DDBJ databases">
        <authorList>
            <person name="Zhirakovskaya E."/>
        </authorList>
    </citation>
    <scope>NUCLEOTIDE SEQUENCE [LARGE SCALE GENOMIC DNA]</scope>
    <source>
        <strain evidence="18 19">FBKL4.011</strain>
    </source>
</reference>
<dbReference type="Pfam" id="PF02868">
    <property type="entry name" value="Peptidase_M4_C"/>
    <property type="match status" value="1"/>
</dbReference>
<dbReference type="InterPro" id="IPR011096">
    <property type="entry name" value="FTP_domain"/>
</dbReference>
<dbReference type="AlphaFoldDB" id="A0A364K449"/>
<name>A0A364K449_9BACL</name>
<dbReference type="InterPro" id="IPR013856">
    <property type="entry name" value="Peptidase_M4_domain"/>
</dbReference>
<evidence type="ECO:0000259" key="16">
    <source>
        <dbReference type="Pfam" id="PF03413"/>
    </source>
</evidence>
<dbReference type="InterPro" id="IPR050728">
    <property type="entry name" value="Zinc_Metalloprotease_M4"/>
</dbReference>
<comment type="cofactor">
    <cofactor evidence="1 13">
        <name>Zn(2+)</name>
        <dbReference type="ChEBI" id="CHEBI:29105"/>
    </cofactor>
</comment>
<evidence type="ECO:0000256" key="8">
    <source>
        <dbReference type="ARBA" id="ARBA00022801"/>
    </source>
</evidence>
<evidence type="ECO:0000256" key="1">
    <source>
        <dbReference type="ARBA" id="ARBA00001947"/>
    </source>
</evidence>
<feature type="chain" id="PRO_5023060145" description="Neutral metalloproteinase" evidence="13">
    <location>
        <begin position="28"/>
        <end position="520"/>
    </location>
</feature>